<evidence type="ECO:0000313" key="8">
    <source>
        <dbReference type="Proteomes" id="UP001501095"/>
    </source>
</evidence>
<dbReference type="PANTHER" id="PTHR30086">
    <property type="entry name" value="ARGININE EXPORTER PROTEIN ARGO"/>
    <property type="match status" value="1"/>
</dbReference>
<feature type="transmembrane region" description="Helical" evidence="6">
    <location>
        <begin position="72"/>
        <end position="92"/>
    </location>
</feature>
<comment type="caution">
    <text evidence="7">The sequence shown here is derived from an EMBL/GenBank/DDBJ whole genome shotgun (WGS) entry which is preliminary data.</text>
</comment>
<evidence type="ECO:0000256" key="6">
    <source>
        <dbReference type="SAM" id="Phobius"/>
    </source>
</evidence>
<gene>
    <name evidence="7" type="ORF">GCM10010423_05570</name>
</gene>
<dbReference type="RefSeq" id="WP_344533499.1">
    <property type="nucleotide sequence ID" value="NZ_BAAATM010000002.1"/>
</dbReference>
<keyword evidence="4 6" id="KW-1133">Transmembrane helix</keyword>
<name>A0ABN3N8Z5_9ACTN</name>
<evidence type="ECO:0000256" key="2">
    <source>
        <dbReference type="ARBA" id="ARBA00022475"/>
    </source>
</evidence>
<evidence type="ECO:0000256" key="1">
    <source>
        <dbReference type="ARBA" id="ARBA00004651"/>
    </source>
</evidence>
<evidence type="ECO:0008006" key="9">
    <source>
        <dbReference type="Google" id="ProtNLM"/>
    </source>
</evidence>
<feature type="transmembrane region" description="Helical" evidence="6">
    <location>
        <begin position="6"/>
        <end position="27"/>
    </location>
</feature>
<keyword evidence="8" id="KW-1185">Reference proteome</keyword>
<evidence type="ECO:0000256" key="3">
    <source>
        <dbReference type="ARBA" id="ARBA00022692"/>
    </source>
</evidence>
<dbReference type="Pfam" id="PF01810">
    <property type="entry name" value="LysE"/>
    <property type="match status" value="1"/>
</dbReference>
<keyword evidence="5 6" id="KW-0472">Membrane</keyword>
<dbReference type="PIRSF" id="PIRSF006324">
    <property type="entry name" value="LeuE"/>
    <property type="match status" value="1"/>
</dbReference>
<feature type="transmembrane region" description="Helical" evidence="6">
    <location>
        <begin position="129"/>
        <end position="149"/>
    </location>
</feature>
<proteinExistence type="predicted"/>
<organism evidence="7 8">
    <name type="scientific">Streptomyces levis</name>
    <dbReference type="NCBI Taxonomy" id="285566"/>
    <lineage>
        <taxon>Bacteria</taxon>
        <taxon>Bacillati</taxon>
        <taxon>Actinomycetota</taxon>
        <taxon>Actinomycetes</taxon>
        <taxon>Kitasatosporales</taxon>
        <taxon>Streptomycetaceae</taxon>
        <taxon>Streptomyces</taxon>
    </lineage>
</organism>
<evidence type="ECO:0000256" key="5">
    <source>
        <dbReference type="ARBA" id="ARBA00023136"/>
    </source>
</evidence>
<evidence type="ECO:0000256" key="4">
    <source>
        <dbReference type="ARBA" id="ARBA00022989"/>
    </source>
</evidence>
<accession>A0ABN3N8Z5</accession>
<comment type="subcellular location">
    <subcellularLocation>
        <location evidence="1">Cell membrane</location>
        <topology evidence="1">Multi-pass membrane protein</topology>
    </subcellularLocation>
</comment>
<dbReference type="InterPro" id="IPR001123">
    <property type="entry name" value="LeuE-type"/>
</dbReference>
<dbReference type="Proteomes" id="UP001501095">
    <property type="component" value="Unassembled WGS sequence"/>
</dbReference>
<evidence type="ECO:0000313" key="7">
    <source>
        <dbReference type="EMBL" id="GAA2516889.1"/>
    </source>
</evidence>
<dbReference type="PANTHER" id="PTHR30086:SF20">
    <property type="entry name" value="ARGININE EXPORTER PROTEIN ARGO-RELATED"/>
    <property type="match status" value="1"/>
</dbReference>
<keyword evidence="3 6" id="KW-0812">Transmembrane</keyword>
<feature type="transmembrane region" description="Helical" evidence="6">
    <location>
        <begin position="39"/>
        <end position="60"/>
    </location>
</feature>
<dbReference type="EMBL" id="BAAATM010000002">
    <property type="protein sequence ID" value="GAA2516889.1"/>
    <property type="molecule type" value="Genomic_DNA"/>
</dbReference>
<protein>
    <recommendedName>
        <fullName evidence="9">Lysine transporter LysE</fullName>
    </recommendedName>
</protein>
<feature type="transmembrane region" description="Helical" evidence="6">
    <location>
        <begin position="161"/>
        <end position="185"/>
    </location>
</feature>
<reference evidence="7 8" key="1">
    <citation type="journal article" date="2019" name="Int. J. Syst. Evol. Microbiol.">
        <title>The Global Catalogue of Microorganisms (GCM) 10K type strain sequencing project: providing services to taxonomists for standard genome sequencing and annotation.</title>
        <authorList>
            <consortium name="The Broad Institute Genomics Platform"/>
            <consortium name="The Broad Institute Genome Sequencing Center for Infectious Disease"/>
            <person name="Wu L."/>
            <person name="Ma J."/>
        </authorList>
    </citation>
    <scope>NUCLEOTIDE SEQUENCE [LARGE SCALE GENOMIC DNA]</scope>
    <source>
        <strain evidence="7 8">JCM 6924</strain>
    </source>
</reference>
<sequence>MTVDLFGFLGVVLVAYVVPGPDFLVVVRSAAEDPAKGRAAALGAQTGLCVHMLAAAAGLSVVAARSPLVFDAIRLLGAAYLVFLGVRAVLAARRAARERTRTPGPATAGAAAADGSGPGRLREAFSQGFFTNMLNPKAALFFLSVLPQFVDGDGSVARQIFLLGVLDVLIGVGYWFALVVVAARLRALLARPAVRHRWELGTGWLFIAIGVTVAAA</sequence>
<keyword evidence="2" id="KW-1003">Cell membrane</keyword>